<sequence length="387" mass="42129">MVFIVILVVIFITLVILVQAGVMPWFIRTEGQRLRTQVDVLATQLREQLDRVEAQQRSMTESVVTLKSFALDKSAPGETDSAEETGSSRQFLNALVKETGERLGGRAWIVDDTGRIIGDAAGAPTVQSLNDINLPMAVPLRALVAQSDGGLRHTHFRSASGEHTLVVMPIPDRPWLLAIDVPTRRMGERPGILLHKPWPLAALLLVSTLTLLRSLNQHLSRLNEELPSQLKTEQGAHLPPLMQEIGEQASAIAWAASTIAEENERLLRVPEANANMLAVLSESATGAIRAMNALHDAALHIADSSGTLVQLASRAYSYSLHNDESVFAVESRNLASRCARSSKELRALIEDAMMQAQSGAPSVTQNNSVLIEEVYTVANTLIHRTSG</sequence>
<feature type="transmembrane region" description="Helical" evidence="1">
    <location>
        <begin position="6"/>
        <end position="27"/>
    </location>
</feature>
<keyword evidence="1" id="KW-0472">Membrane</keyword>
<gene>
    <name evidence="2" type="ORF">N5C39_04630</name>
</gene>
<reference evidence="2" key="1">
    <citation type="submission" date="2022-09" db="EMBL/GenBank/DDBJ databases">
        <title>Intensive care unit water sources are persistently colonized with multi-drug resistant bacteria and are the site of extensive horizontal gene transfer of antibiotic resistance genes.</title>
        <authorList>
            <person name="Diorio-Toth L."/>
        </authorList>
    </citation>
    <scope>NUCLEOTIDE SEQUENCE</scope>
    <source>
        <strain evidence="2">GD03936</strain>
    </source>
</reference>
<comment type="caution">
    <text evidence="2">The sequence shown here is derived from an EMBL/GenBank/DDBJ whole genome shotgun (WGS) entry which is preliminary data.</text>
</comment>
<keyword evidence="1" id="KW-0812">Transmembrane</keyword>
<evidence type="ECO:0000313" key="2">
    <source>
        <dbReference type="EMBL" id="MDH1317652.1"/>
    </source>
</evidence>
<protein>
    <submittedName>
        <fullName evidence="2">Methyl-accepting chemotaxis protein</fullName>
    </submittedName>
</protein>
<name>A0AA42PN09_9ENTR</name>
<proteinExistence type="predicted"/>
<evidence type="ECO:0000313" key="3">
    <source>
        <dbReference type="Proteomes" id="UP001158416"/>
    </source>
</evidence>
<keyword evidence="1" id="KW-1133">Transmembrane helix</keyword>
<accession>A0AA42PN09</accession>
<dbReference type="RefSeq" id="WP_252008078.1">
    <property type="nucleotide sequence ID" value="NZ_JAMGJO010000001.1"/>
</dbReference>
<dbReference type="EMBL" id="JAOCAP010000002">
    <property type="protein sequence ID" value="MDH1317652.1"/>
    <property type="molecule type" value="Genomic_DNA"/>
</dbReference>
<dbReference type="Proteomes" id="UP001158416">
    <property type="component" value="Unassembled WGS sequence"/>
</dbReference>
<dbReference type="AlphaFoldDB" id="A0AA42PN09"/>
<dbReference type="CDD" id="cd18774">
    <property type="entry name" value="PDC2_HK_sensor"/>
    <property type="match status" value="1"/>
</dbReference>
<evidence type="ECO:0000256" key="1">
    <source>
        <dbReference type="SAM" id="Phobius"/>
    </source>
</evidence>
<organism evidence="2 3">
    <name type="scientific">Enterobacter bugandensis</name>
    <dbReference type="NCBI Taxonomy" id="881260"/>
    <lineage>
        <taxon>Bacteria</taxon>
        <taxon>Pseudomonadati</taxon>
        <taxon>Pseudomonadota</taxon>
        <taxon>Gammaproteobacteria</taxon>
        <taxon>Enterobacterales</taxon>
        <taxon>Enterobacteriaceae</taxon>
        <taxon>Enterobacter</taxon>
    </lineage>
</organism>